<proteinExistence type="inferred from homology"/>
<evidence type="ECO:0000259" key="4">
    <source>
        <dbReference type="PROSITE" id="PS51855"/>
    </source>
</evidence>
<feature type="binding site" evidence="2">
    <location>
        <begin position="62"/>
        <end position="63"/>
    </location>
    <ligand>
        <name>substrate</name>
    </ligand>
</feature>
<dbReference type="InterPro" id="IPR011607">
    <property type="entry name" value="MGS-like_dom"/>
</dbReference>
<dbReference type="PIRSF" id="PIRSF006614">
    <property type="entry name" value="Methylglyox_syn"/>
    <property type="match status" value="1"/>
</dbReference>
<organism evidence="5 6">
    <name type="scientific">Geobacter pickeringii</name>
    <dbReference type="NCBI Taxonomy" id="345632"/>
    <lineage>
        <taxon>Bacteria</taxon>
        <taxon>Pseudomonadati</taxon>
        <taxon>Thermodesulfobacteriota</taxon>
        <taxon>Desulfuromonadia</taxon>
        <taxon>Geobacterales</taxon>
        <taxon>Geobacteraceae</taxon>
        <taxon>Geobacter</taxon>
    </lineage>
</organism>
<dbReference type="PANTHER" id="PTHR30492">
    <property type="entry name" value="METHYLGLYOXAL SYNTHASE"/>
    <property type="match status" value="1"/>
</dbReference>
<accession>A0A0B5B8T4</accession>
<sequence length="149" mass="16755">MQQSIHAKKRIALVAHDNKKKDLLEWARFNRGSLSIHSLYATGTTGSLLEETLALPVTKFRSGPLGGDQQIGAKIAEGEIDFIIFFWDPLEPQPHDPDVKALLRIAVVWNIPVACNRATADFLISSPLMASDYERMVPDFKEHQERFKA</sequence>
<gene>
    <name evidence="2" type="primary">mgsA</name>
    <name evidence="5" type="ORF">GPICK_06825</name>
</gene>
<dbReference type="PANTHER" id="PTHR30492:SF0">
    <property type="entry name" value="METHYLGLYOXAL SYNTHASE"/>
    <property type="match status" value="1"/>
</dbReference>
<comment type="catalytic activity">
    <reaction evidence="2">
        <text>dihydroxyacetone phosphate = methylglyoxal + phosphate</text>
        <dbReference type="Rhea" id="RHEA:17937"/>
        <dbReference type="ChEBI" id="CHEBI:17158"/>
        <dbReference type="ChEBI" id="CHEBI:43474"/>
        <dbReference type="ChEBI" id="CHEBI:57642"/>
        <dbReference type="EC" id="4.2.3.3"/>
    </reaction>
</comment>
<evidence type="ECO:0000256" key="3">
    <source>
        <dbReference type="PIRSR" id="PIRSR006614-1"/>
    </source>
</evidence>
<dbReference type="GO" id="GO:0019242">
    <property type="term" value="P:methylglyoxal biosynthetic process"/>
    <property type="evidence" value="ECO:0007669"/>
    <property type="project" value="UniProtKB-UniRule"/>
</dbReference>
<dbReference type="GO" id="GO:0008929">
    <property type="term" value="F:methylglyoxal synthase activity"/>
    <property type="evidence" value="ECO:0007669"/>
    <property type="project" value="UniProtKB-UniRule"/>
</dbReference>
<dbReference type="Pfam" id="PF02142">
    <property type="entry name" value="MGS"/>
    <property type="match status" value="1"/>
</dbReference>
<dbReference type="EC" id="4.2.3.3" evidence="2"/>
<dbReference type="CDD" id="cd01422">
    <property type="entry name" value="MGS"/>
    <property type="match status" value="1"/>
</dbReference>
<dbReference type="PROSITE" id="PS01335">
    <property type="entry name" value="METHYLGLYOXAL_SYNTH"/>
    <property type="match status" value="1"/>
</dbReference>
<dbReference type="InterPro" id="IPR036914">
    <property type="entry name" value="MGS-like_dom_sf"/>
</dbReference>
<dbReference type="RefSeq" id="WP_039741605.1">
    <property type="nucleotide sequence ID" value="NZ_CP009788.1"/>
</dbReference>
<feature type="active site" description="Proton donor/acceptor" evidence="2 3">
    <location>
        <position position="68"/>
    </location>
</feature>
<evidence type="ECO:0000313" key="5">
    <source>
        <dbReference type="EMBL" id="AJE03118.1"/>
    </source>
</evidence>
<dbReference type="SMART" id="SM00851">
    <property type="entry name" value="MGS"/>
    <property type="match status" value="1"/>
</dbReference>
<dbReference type="Gene3D" id="3.40.50.1380">
    <property type="entry name" value="Methylglyoxal synthase-like domain"/>
    <property type="match status" value="1"/>
</dbReference>
<dbReference type="KEGG" id="gpi:GPICK_06825"/>
<feature type="binding site" evidence="2">
    <location>
        <begin position="42"/>
        <end position="45"/>
    </location>
    <ligand>
        <name>substrate</name>
    </ligand>
</feature>
<feature type="binding site" evidence="2">
    <location>
        <position position="95"/>
    </location>
    <ligand>
        <name>substrate</name>
    </ligand>
</feature>
<dbReference type="Proteomes" id="UP000057609">
    <property type="component" value="Chromosome"/>
</dbReference>
<dbReference type="SUPFAM" id="SSF52335">
    <property type="entry name" value="Methylglyoxal synthase-like"/>
    <property type="match status" value="1"/>
</dbReference>
<dbReference type="AlphaFoldDB" id="A0A0B5B8T4"/>
<dbReference type="InterPro" id="IPR004363">
    <property type="entry name" value="Methylgl_synth"/>
</dbReference>
<dbReference type="GO" id="GO:0005829">
    <property type="term" value="C:cytosol"/>
    <property type="evidence" value="ECO:0007669"/>
    <property type="project" value="TreeGrafter"/>
</dbReference>
<name>A0A0B5B8T4_9BACT</name>
<dbReference type="PROSITE" id="PS51855">
    <property type="entry name" value="MGS"/>
    <property type="match status" value="1"/>
</dbReference>
<comment type="similarity">
    <text evidence="1 2">Belongs to the methylglyoxal synthase family.</text>
</comment>
<evidence type="ECO:0000313" key="6">
    <source>
        <dbReference type="Proteomes" id="UP000057609"/>
    </source>
</evidence>
<dbReference type="EMBL" id="CP009788">
    <property type="protein sequence ID" value="AJE03118.1"/>
    <property type="molecule type" value="Genomic_DNA"/>
</dbReference>
<feature type="domain" description="MGS-like" evidence="4">
    <location>
        <begin position="3"/>
        <end position="149"/>
    </location>
</feature>
<dbReference type="OrthoDB" id="9787147at2"/>
<keyword evidence="2" id="KW-0456">Lyase</keyword>
<comment type="function">
    <text evidence="2">Catalyzes the formation of methylglyoxal from dihydroxyacetone phosphate.</text>
</comment>
<dbReference type="HAMAP" id="MF_00549">
    <property type="entry name" value="Methylglyoxal_synth"/>
    <property type="match status" value="1"/>
</dbReference>
<feature type="binding site" evidence="2">
    <location>
        <position position="16"/>
    </location>
    <ligand>
        <name>substrate</name>
    </ligand>
</feature>
<feature type="binding site" evidence="2">
    <location>
        <position position="20"/>
    </location>
    <ligand>
        <name>substrate</name>
    </ligand>
</feature>
<dbReference type="HOGENOM" id="CLU_120420_0_1_7"/>
<evidence type="ECO:0000256" key="1">
    <source>
        <dbReference type="ARBA" id="ARBA00006287"/>
    </source>
</evidence>
<dbReference type="NCBIfam" id="NF003559">
    <property type="entry name" value="PRK05234.1"/>
    <property type="match status" value="1"/>
</dbReference>
<dbReference type="InterPro" id="IPR018148">
    <property type="entry name" value="Methylglyoxal_synth_AS"/>
</dbReference>
<evidence type="ECO:0000256" key="2">
    <source>
        <dbReference type="HAMAP-Rule" id="MF_00549"/>
    </source>
</evidence>
<dbReference type="NCBIfam" id="TIGR00160">
    <property type="entry name" value="MGSA"/>
    <property type="match status" value="1"/>
</dbReference>
<dbReference type="STRING" id="345632.GPICK_06825"/>
<keyword evidence="6" id="KW-1185">Reference proteome</keyword>
<reference evidence="5 6" key="1">
    <citation type="journal article" date="2015" name="Genome Announc.">
        <title>Complete Genome of Geobacter pickeringii G13T, a Metal-Reducing Isolate from Sedimentary Kaolin Deposits.</title>
        <authorList>
            <person name="Badalamenti J.P."/>
            <person name="Bond D.R."/>
        </authorList>
    </citation>
    <scope>NUCLEOTIDE SEQUENCE [LARGE SCALE GENOMIC DNA]</scope>
    <source>
        <strain evidence="5 6">G13</strain>
    </source>
</reference>
<protein>
    <recommendedName>
        <fullName evidence="2">Methylglyoxal synthase</fullName>
        <shortName evidence="2">MGS</shortName>
        <ecNumber evidence="2">4.2.3.3</ecNumber>
    </recommendedName>
</protein>